<dbReference type="InterPro" id="IPR028978">
    <property type="entry name" value="Chorismate_lyase_/UTRA_dom_sf"/>
</dbReference>
<dbReference type="Pfam" id="PF00392">
    <property type="entry name" value="GntR"/>
    <property type="match status" value="1"/>
</dbReference>
<organism evidence="5">
    <name type="scientific">Caldilinea aerophila</name>
    <dbReference type="NCBI Taxonomy" id="133453"/>
    <lineage>
        <taxon>Bacteria</taxon>
        <taxon>Bacillati</taxon>
        <taxon>Chloroflexota</taxon>
        <taxon>Caldilineae</taxon>
        <taxon>Caldilineales</taxon>
        <taxon>Caldilineaceae</taxon>
        <taxon>Caldilinea</taxon>
    </lineage>
</organism>
<reference evidence="5" key="1">
    <citation type="journal article" date="2020" name="mSystems">
        <title>Genome- and Community-Level Interaction Insights into Carbon Utilization and Element Cycling Functions of Hydrothermarchaeota in Hydrothermal Sediment.</title>
        <authorList>
            <person name="Zhou Z."/>
            <person name="Liu Y."/>
            <person name="Xu W."/>
            <person name="Pan J."/>
            <person name="Luo Z.H."/>
            <person name="Li M."/>
        </authorList>
    </citation>
    <scope>NUCLEOTIDE SEQUENCE [LARGE SCALE GENOMIC DNA]</scope>
    <source>
        <strain evidence="5">SpSt-289</strain>
    </source>
</reference>
<evidence type="ECO:0000256" key="3">
    <source>
        <dbReference type="ARBA" id="ARBA00023163"/>
    </source>
</evidence>
<proteinExistence type="predicted"/>
<dbReference type="Pfam" id="PF07702">
    <property type="entry name" value="UTRA"/>
    <property type="match status" value="1"/>
</dbReference>
<dbReference type="InterPro" id="IPR012702">
    <property type="entry name" value="CP_lyase_PhnF"/>
</dbReference>
<evidence type="ECO:0000256" key="1">
    <source>
        <dbReference type="ARBA" id="ARBA00023015"/>
    </source>
</evidence>
<dbReference type="PRINTS" id="PR00035">
    <property type="entry name" value="HTHGNTR"/>
</dbReference>
<dbReference type="InterPro" id="IPR036390">
    <property type="entry name" value="WH_DNA-bd_sf"/>
</dbReference>
<dbReference type="GO" id="GO:0003700">
    <property type="term" value="F:DNA-binding transcription factor activity"/>
    <property type="evidence" value="ECO:0007669"/>
    <property type="project" value="InterPro"/>
</dbReference>
<sequence length="244" mass="27413">MQLQREAPDPLYQQIKERLILAIRSGEFEPHQRLPSERELSEQYGVSRMTVRQALQALARDGLLYTRVGKGTFVAEPKIDQQLRRLTGFSQDVTARGGKPSSRVLEAQVIEATPEVAAALRMTPNSEVIRLIRLRLSNGTPLAIETAHLPFARFPGLLSHDFAVESLYGVLEQEYGVALTEAEQVLEAAVADVDEVRLLELTPPAAVMRMQRLTVDSEGEPVEYVLSSYRGDRYKFRFHLQAGR</sequence>
<gene>
    <name evidence="5" type="primary">phnF</name>
    <name evidence="5" type="ORF">ENQ20_19480</name>
</gene>
<dbReference type="InterPro" id="IPR036388">
    <property type="entry name" value="WH-like_DNA-bd_sf"/>
</dbReference>
<dbReference type="Gene3D" id="1.10.10.10">
    <property type="entry name" value="Winged helix-like DNA-binding domain superfamily/Winged helix DNA-binding domain"/>
    <property type="match status" value="1"/>
</dbReference>
<evidence type="ECO:0000313" key="5">
    <source>
        <dbReference type="EMBL" id="HDX33641.1"/>
    </source>
</evidence>
<dbReference type="PROSITE" id="PS50949">
    <property type="entry name" value="HTH_GNTR"/>
    <property type="match status" value="1"/>
</dbReference>
<dbReference type="SMART" id="SM00866">
    <property type="entry name" value="UTRA"/>
    <property type="match status" value="1"/>
</dbReference>
<dbReference type="PANTHER" id="PTHR44846">
    <property type="entry name" value="MANNOSYL-D-GLYCERATE TRANSPORT/METABOLISM SYSTEM REPRESSOR MNGR-RELATED"/>
    <property type="match status" value="1"/>
</dbReference>
<accession>A0A7C1JKD3</accession>
<dbReference type="PANTHER" id="PTHR44846:SF1">
    <property type="entry name" value="MANNOSYL-D-GLYCERATE TRANSPORT_METABOLISM SYSTEM REPRESSOR MNGR-RELATED"/>
    <property type="match status" value="1"/>
</dbReference>
<dbReference type="AlphaFoldDB" id="A0A7C1JKD3"/>
<dbReference type="CDD" id="cd07377">
    <property type="entry name" value="WHTH_GntR"/>
    <property type="match status" value="1"/>
</dbReference>
<keyword evidence="3" id="KW-0804">Transcription</keyword>
<dbReference type="SUPFAM" id="SSF64288">
    <property type="entry name" value="Chorismate lyase-like"/>
    <property type="match status" value="1"/>
</dbReference>
<dbReference type="SMART" id="SM00345">
    <property type="entry name" value="HTH_GNTR"/>
    <property type="match status" value="1"/>
</dbReference>
<dbReference type="GO" id="GO:0045892">
    <property type="term" value="P:negative regulation of DNA-templated transcription"/>
    <property type="evidence" value="ECO:0007669"/>
    <property type="project" value="TreeGrafter"/>
</dbReference>
<dbReference type="Gene3D" id="3.40.1410.10">
    <property type="entry name" value="Chorismate lyase-like"/>
    <property type="match status" value="1"/>
</dbReference>
<dbReference type="EMBL" id="DSMG01000197">
    <property type="protein sequence ID" value="HDX33641.1"/>
    <property type="molecule type" value="Genomic_DNA"/>
</dbReference>
<keyword evidence="1" id="KW-0805">Transcription regulation</keyword>
<dbReference type="InterPro" id="IPR050679">
    <property type="entry name" value="Bact_HTH_transcr_reg"/>
</dbReference>
<name>A0A7C1JKD3_9CHLR</name>
<dbReference type="InterPro" id="IPR011663">
    <property type="entry name" value="UTRA"/>
</dbReference>
<evidence type="ECO:0000259" key="4">
    <source>
        <dbReference type="PROSITE" id="PS50949"/>
    </source>
</evidence>
<dbReference type="FunFam" id="1.10.10.10:FF:000079">
    <property type="entry name" value="GntR family transcriptional regulator"/>
    <property type="match status" value="1"/>
</dbReference>
<dbReference type="GO" id="GO:0003677">
    <property type="term" value="F:DNA binding"/>
    <property type="evidence" value="ECO:0007669"/>
    <property type="project" value="UniProtKB-KW"/>
</dbReference>
<protein>
    <submittedName>
        <fullName evidence="5">Phosphonate metabolism transcriptional regulator PhnF</fullName>
    </submittedName>
</protein>
<feature type="domain" description="HTH gntR-type" evidence="4">
    <location>
        <begin position="9"/>
        <end position="77"/>
    </location>
</feature>
<comment type="caution">
    <text evidence="5">The sequence shown here is derived from an EMBL/GenBank/DDBJ whole genome shotgun (WGS) entry which is preliminary data.</text>
</comment>
<dbReference type="NCBIfam" id="TIGR02325">
    <property type="entry name" value="C_P_lyase_phnF"/>
    <property type="match status" value="1"/>
</dbReference>
<keyword evidence="2" id="KW-0238">DNA-binding</keyword>
<dbReference type="InterPro" id="IPR000524">
    <property type="entry name" value="Tscrpt_reg_HTH_GntR"/>
</dbReference>
<dbReference type="SUPFAM" id="SSF46785">
    <property type="entry name" value="Winged helix' DNA-binding domain"/>
    <property type="match status" value="1"/>
</dbReference>
<evidence type="ECO:0000256" key="2">
    <source>
        <dbReference type="ARBA" id="ARBA00023125"/>
    </source>
</evidence>